<proteinExistence type="predicted"/>
<gene>
    <name evidence="6" type="ORF">PL336_12375</name>
</gene>
<keyword evidence="2 5" id="KW-0812">Transmembrane</keyword>
<feature type="transmembrane region" description="Helical" evidence="5">
    <location>
        <begin position="132"/>
        <end position="157"/>
    </location>
</feature>
<protein>
    <submittedName>
        <fullName evidence="6">Bile acid:sodium symporter</fullName>
    </submittedName>
</protein>
<feature type="transmembrane region" description="Helical" evidence="5">
    <location>
        <begin position="98"/>
        <end position="120"/>
    </location>
</feature>
<dbReference type="AlphaFoldDB" id="A0AAX3LLQ4"/>
<feature type="transmembrane region" description="Helical" evidence="5">
    <location>
        <begin position="204"/>
        <end position="225"/>
    </location>
</feature>
<dbReference type="EMBL" id="CP116423">
    <property type="protein sequence ID" value="WCE69593.1"/>
    <property type="molecule type" value="Genomic_DNA"/>
</dbReference>
<comment type="subcellular location">
    <subcellularLocation>
        <location evidence="1">Membrane</location>
        <topology evidence="1">Multi-pass membrane protein</topology>
    </subcellularLocation>
</comment>
<dbReference type="Gene3D" id="1.20.1530.20">
    <property type="match status" value="1"/>
</dbReference>
<evidence type="ECO:0000256" key="5">
    <source>
        <dbReference type="SAM" id="Phobius"/>
    </source>
</evidence>
<keyword evidence="3 5" id="KW-1133">Transmembrane helix</keyword>
<dbReference type="PANTHER" id="PTHR10361">
    <property type="entry name" value="SODIUM-BILE ACID COTRANSPORTER"/>
    <property type="match status" value="1"/>
</dbReference>
<name>A0AAX3LLQ4_9RHOB</name>
<feature type="transmembrane region" description="Helical" evidence="5">
    <location>
        <begin position="67"/>
        <end position="86"/>
    </location>
</feature>
<sequence length="285" mass="29316">MDILINVVLPLSLAIIMLSLGVGLTVSDFTRVAKYPRAFALGALCQVVLVPAAAWAVAMAFGLRGELAVGLMILSFCPGGVTSNMISKFARGDVALSVTLTAVVSLLSILTVPVFTAIAVRHFMGDAAPDVSVAALAVAMFVITTLPVALGLALRHLAPGFAARIEPGLSALAALLFVLIVLAALAGNWSVFTENLARLGPALISMNAALMLLGLGIAAAAGLAWQTRKTISIEVGIQNATLGITLAGLISGQASGFSAYALPSAVYGITMYLVALPFVLWMRGR</sequence>
<feature type="transmembrane region" description="Helical" evidence="5">
    <location>
        <begin position="260"/>
        <end position="281"/>
    </location>
</feature>
<dbReference type="InterPro" id="IPR004710">
    <property type="entry name" value="Bilac:Na_transpt"/>
</dbReference>
<feature type="transmembrane region" description="Helical" evidence="5">
    <location>
        <begin position="38"/>
        <end position="61"/>
    </location>
</feature>
<dbReference type="InterPro" id="IPR002657">
    <property type="entry name" value="BilAc:Na_symport/Acr3"/>
</dbReference>
<feature type="transmembrane region" description="Helical" evidence="5">
    <location>
        <begin position="237"/>
        <end position="254"/>
    </location>
</feature>
<evidence type="ECO:0000256" key="2">
    <source>
        <dbReference type="ARBA" id="ARBA00022692"/>
    </source>
</evidence>
<dbReference type="InterPro" id="IPR038770">
    <property type="entry name" value="Na+/solute_symporter_sf"/>
</dbReference>
<keyword evidence="4 5" id="KW-0472">Membrane</keyword>
<dbReference type="Pfam" id="PF01758">
    <property type="entry name" value="SBF"/>
    <property type="match status" value="1"/>
</dbReference>
<dbReference type="GO" id="GO:0016020">
    <property type="term" value="C:membrane"/>
    <property type="evidence" value="ECO:0007669"/>
    <property type="project" value="UniProtKB-SubCell"/>
</dbReference>
<dbReference type="PANTHER" id="PTHR10361:SF24">
    <property type="entry name" value="P3 PROTEIN"/>
    <property type="match status" value="1"/>
</dbReference>
<organism evidence="6 7">
    <name type="scientific">Sulfitobacter faviae</name>
    <dbReference type="NCBI Taxonomy" id="1775881"/>
    <lineage>
        <taxon>Bacteria</taxon>
        <taxon>Pseudomonadati</taxon>
        <taxon>Pseudomonadota</taxon>
        <taxon>Alphaproteobacteria</taxon>
        <taxon>Rhodobacterales</taxon>
        <taxon>Roseobacteraceae</taxon>
        <taxon>Sulfitobacter</taxon>
    </lineage>
</organism>
<dbReference type="Proteomes" id="UP001210770">
    <property type="component" value="Chromosome"/>
</dbReference>
<evidence type="ECO:0000256" key="1">
    <source>
        <dbReference type="ARBA" id="ARBA00004141"/>
    </source>
</evidence>
<evidence type="ECO:0000313" key="6">
    <source>
        <dbReference type="EMBL" id="WCE69593.1"/>
    </source>
</evidence>
<feature type="transmembrane region" description="Helical" evidence="5">
    <location>
        <begin position="6"/>
        <end position="26"/>
    </location>
</feature>
<evidence type="ECO:0000256" key="4">
    <source>
        <dbReference type="ARBA" id="ARBA00023136"/>
    </source>
</evidence>
<evidence type="ECO:0000313" key="7">
    <source>
        <dbReference type="Proteomes" id="UP001210770"/>
    </source>
</evidence>
<evidence type="ECO:0000256" key="3">
    <source>
        <dbReference type="ARBA" id="ARBA00022989"/>
    </source>
</evidence>
<reference evidence="6" key="1">
    <citation type="submission" date="2023-01" db="EMBL/GenBank/DDBJ databases">
        <title>Comparative genomic analysis of cold water coral derived Sulfitobacter faviae: insights into their metabolism and habitat adaptation.</title>
        <authorList>
            <person name="Guo Y."/>
            <person name="Lin S."/>
            <person name="Huang Z."/>
            <person name="Tang K."/>
            <person name="Wang X."/>
        </authorList>
    </citation>
    <scope>NUCLEOTIDE SEQUENCE</scope>
    <source>
        <strain evidence="6">SCSIO W_1865</strain>
    </source>
</reference>
<feature type="transmembrane region" description="Helical" evidence="5">
    <location>
        <begin position="169"/>
        <end position="192"/>
    </location>
</feature>
<accession>A0AAX3LLQ4</accession>